<feature type="signal peptide" evidence="9">
    <location>
        <begin position="1"/>
        <end position="16"/>
    </location>
</feature>
<keyword evidence="2" id="KW-0808">Transferase</keyword>
<keyword evidence="8" id="KW-0325">Glycoprotein</keyword>
<evidence type="ECO:0000256" key="3">
    <source>
        <dbReference type="ARBA" id="ARBA00022692"/>
    </source>
</evidence>
<protein>
    <submittedName>
        <fullName evidence="10">Uncharacterized protein</fullName>
    </submittedName>
</protein>
<evidence type="ECO:0000313" key="11">
    <source>
        <dbReference type="Proteomes" id="UP000678499"/>
    </source>
</evidence>
<evidence type="ECO:0000313" key="10">
    <source>
        <dbReference type="EMBL" id="CAD7275009.1"/>
    </source>
</evidence>
<proteinExistence type="predicted"/>
<accession>A0A7R9GBU4</accession>
<evidence type="ECO:0000256" key="2">
    <source>
        <dbReference type="ARBA" id="ARBA00022679"/>
    </source>
</evidence>
<gene>
    <name evidence="10" type="ORF">NMOB1V02_LOCUS2818</name>
</gene>
<name>A0A7R9GBU4_9CRUS</name>
<keyword evidence="11" id="KW-1185">Reference proteome</keyword>
<evidence type="ECO:0000256" key="1">
    <source>
        <dbReference type="ARBA" id="ARBA00004323"/>
    </source>
</evidence>
<reference evidence="10" key="1">
    <citation type="submission" date="2020-11" db="EMBL/GenBank/DDBJ databases">
        <authorList>
            <person name="Tran Van P."/>
        </authorList>
    </citation>
    <scope>NUCLEOTIDE SEQUENCE</scope>
</reference>
<dbReference type="GO" id="GO:0008146">
    <property type="term" value="F:sulfotransferase activity"/>
    <property type="evidence" value="ECO:0007669"/>
    <property type="project" value="InterPro"/>
</dbReference>
<dbReference type="OrthoDB" id="10019582at2759"/>
<evidence type="ECO:0000256" key="5">
    <source>
        <dbReference type="ARBA" id="ARBA00022989"/>
    </source>
</evidence>
<keyword evidence="9" id="KW-0732">Signal</keyword>
<dbReference type="EMBL" id="OA882378">
    <property type="protein sequence ID" value="CAD7275009.1"/>
    <property type="molecule type" value="Genomic_DNA"/>
</dbReference>
<evidence type="ECO:0000256" key="6">
    <source>
        <dbReference type="ARBA" id="ARBA00023034"/>
    </source>
</evidence>
<sequence length="240" mass="28343">MRKLLLLLCIVMNGRATLEEQQRLAAELFNFVGNNSSTGHKERRAIYRKHYYFIDFWKHGFKMPIYFNTVRDPVAREFSKFYFVRAKHVLEYINDTFKIDIEMETWKRNSKKALGKALENIEKFYPVVGVLEKWNETLTVMEEFPKTRPFFKGITDIYYSKARKEGKEGRINYNDSNKPKQGITPKVKEALGEMLSSEYTLYKFLMKRLMNQYAVVTLLKNISSSHDASSRGEAYVFDDE</sequence>
<keyword evidence="6" id="KW-0333">Golgi apparatus</keyword>
<keyword evidence="3" id="KW-0812">Transmembrane</keyword>
<dbReference type="PANTHER" id="PTHR12129">
    <property type="entry name" value="HEPARAN SULFATE 2-O-SULFOTRANSFERASE"/>
    <property type="match status" value="1"/>
</dbReference>
<feature type="chain" id="PRO_5036210722" evidence="9">
    <location>
        <begin position="17"/>
        <end position="240"/>
    </location>
</feature>
<keyword evidence="5" id="KW-1133">Transmembrane helix</keyword>
<dbReference type="AlphaFoldDB" id="A0A7R9GBU4"/>
<organism evidence="10">
    <name type="scientific">Notodromas monacha</name>
    <dbReference type="NCBI Taxonomy" id="399045"/>
    <lineage>
        <taxon>Eukaryota</taxon>
        <taxon>Metazoa</taxon>
        <taxon>Ecdysozoa</taxon>
        <taxon>Arthropoda</taxon>
        <taxon>Crustacea</taxon>
        <taxon>Oligostraca</taxon>
        <taxon>Ostracoda</taxon>
        <taxon>Podocopa</taxon>
        <taxon>Podocopida</taxon>
        <taxon>Cypridocopina</taxon>
        <taxon>Cypridoidea</taxon>
        <taxon>Cyprididae</taxon>
        <taxon>Notodromas</taxon>
    </lineage>
</organism>
<keyword evidence="7" id="KW-0472">Membrane</keyword>
<dbReference type="InterPro" id="IPR007734">
    <property type="entry name" value="Heparan_SO4_2-O-STrfase"/>
</dbReference>
<evidence type="ECO:0000256" key="8">
    <source>
        <dbReference type="ARBA" id="ARBA00023180"/>
    </source>
</evidence>
<comment type="subcellular location">
    <subcellularLocation>
        <location evidence="1">Golgi apparatus membrane</location>
        <topology evidence="1">Single-pass type II membrane protein</topology>
    </subcellularLocation>
</comment>
<evidence type="ECO:0000256" key="7">
    <source>
        <dbReference type="ARBA" id="ARBA00023136"/>
    </source>
</evidence>
<dbReference type="Proteomes" id="UP000678499">
    <property type="component" value="Unassembled WGS sequence"/>
</dbReference>
<dbReference type="InterPro" id="IPR027417">
    <property type="entry name" value="P-loop_NTPase"/>
</dbReference>
<dbReference type="PANTHER" id="PTHR12129:SF20">
    <property type="entry name" value="HEPARAN SULFATE 2-O-SULFOTRANSFERASE PIPE"/>
    <property type="match status" value="1"/>
</dbReference>
<evidence type="ECO:0000256" key="9">
    <source>
        <dbReference type="SAM" id="SignalP"/>
    </source>
</evidence>
<dbReference type="Gene3D" id="3.40.50.300">
    <property type="entry name" value="P-loop containing nucleotide triphosphate hydrolases"/>
    <property type="match status" value="2"/>
</dbReference>
<dbReference type="EMBL" id="CAJPEX010000341">
    <property type="protein sequence ID" value="CAG0915161.1"/>
    <property type="molecule type" value="Genomic_DNA"/>
</dbReference>
<keyword evidence="4" id="KW-0735">Signal-anchor</keyword>
<evidence type="ECO:0000256" key="4">
    <source>
        <dbReference type="ARBA" id="ARBA00022968"/>
    </source>
</evidence>
<dbReference type="GO" id="GO:0000139">
    <property type="term" value="C:Golgi membrane"/>
    <property type="evidence" value="ECO:0007669"/>
    <property type="project" value="UniProtKB-SubCell"/>
</dbReference>